<name>A0A4U5NCR1_STECR</name>
<accession>A0A4U5NCR1</accession>
<evidence type="ECO:0000256" key="1">
    <source>
        <dbReference type="SAM" id="MobiDB-lite"/>
    </source>
</evidence>
<dbReference type="EMBL" id="AZBU02000004">
    <property type="protein sequence ID" value="TKR80362.1"/>
    <property type="molecule type" value="Genomic_DNA"/>
</dbReference>
<reference evidence="2 3" key="1">
    <citation type="journal article" date="2015" name="Genome Biol.">
        <title>Comparative genomics of Steinernema reveals deeply conserved gene regulatory networks.</title>
        <authorList>
            <person name="Dillman A.R."/>
            <person name="Macchietto M."/>
            <person name="Porter C.F."/>
            <person name="Rogers A."/>
            <person name="Williams B."/>
            <person name="Antoshechkin I."/>
            <person name="Lee M.M."/>
            <person name="Goodwin Z."/>
            <person name="Lu X."/>
            <person name="Lewis E.E."/>
            <person name="Goodrich-Blair H."/>
            <person name="Stock S.P."/>
            <person name="Adams B.J."/>
            <person name="Sternberg P.W."/>
            <person name="Mortazavi A."/>
        </authorList>
    </citation>
    <scope>NUCLEOTIDE SEQUENCE [LARGE SCALE GENOMIC DNA]</scope>
    <source>
        <strain evidence="2 3">ALL</strain>
    </source>
</reference>
<evidence type="ECO:0000313" key="3">
    <source>
        <dbReference type="Proteomes" id="UP000298663"/>
    </source>
</evidence>
<comment type="caution">
    <text evidence="2">The sequence shown here is derived from an EMBL/GenBank/DDBJ whole genome shotgun (WGS) entry which is preliminary data.</text>
</comment>
<feature type="compositionally biased region" description="Basic residues" evidence="1">
    <location>
        <begin position="36"/>
        <end position="45"/>
    </location>
</feature>
<dbReference type="AlphaFoldDB" id="A0A4U5NCR1"/>
<organism evidence="2 3">
    <name type="scientific">Steinernema carpocapsae</name>
    <name type="common">Entomopathogenic nematode</name>
    <dbReference type="NCBI Taxonomy" id="34508"/>
    <lineage>
        <taxon>Eukaryota</taxon>
        <taxon>Metazoa</taxon>
        <taxon>Ecdysozoa</taxon>
        <taxon>Nematoda</taxon>
        <taxon>Chromadorea</taxon>
        <taxon>Rhabditida</taxon>
        <taxon>Tylenchina</taxon>
        <taxon>Panagrolaimomorpha</taxon>
        <taxon>Strongyloidoidea</taxon>
        <taxon>Steinernematidae</taxon>
        <taxon>Steinernema</taxon>
    </lineage>
</organism>
<protein>
    <submittedName>
        <fullName evidence="2">Uncharacterized protein</fullName>
    </submittedName>
</protein>
<reference evidence="2 3" key="2">
    <citation type="journal article" date="2019" name="G3 (Bethesda)">
        <title>Hybrid Assembly of the Genome of the Entomopathogenic Nematode Steinernema carpocapsae Identifies the X-Chromosome.</title>
        <authorList>
            <person name="Serra L."/>
            <person name="Macchietto M."/>
            <person name="Macias-Munoz A."/>
            <person name="McGill C.J."/>
            <person name="Rodriguez I.M."/>
            <person name="Rodriguez B."/>
            <person name="Murad R."/>
            <person name="Mortazavi A."/>
        </authorList>
    </citation>
    <scope>NUCLEOTIDE SEQUENCE [LARGE SCALE GENOMIC DNA]</scope>
    <source>
        <strain evidence="2 3">ALL</strain>
    </source>
</reference>
<sequence>MLEVSWQPPVYSSPLMAESAASSASAAPATPTGKFQRSRPTHSRAHSLGGPVSNLIKTLSSGRRSGFFSNLNGGMVSPEQSNANGSVGPYTVSLQWFWNF</sequence>
<feature type="region of interest" description="Disordered" evidence="1">
    <location>
        <begin position="21"/>
        <end position="53"/>
    </location>
</feature>
<evidence type="ECO:0000313" key="2">
    <source>
        <dbReference type="EMBL" id="TKR80362.1"/>
    </source>
</evidence>
<keyword evidence="3" id="KW-1185">Reference proteome</keyword>
<dbReference type="Proteomes" id="UP000298663">
    <property type="component" value="Unassembled WGS sequence"/>
</dbReference>
<gene>
    <name evidence="2" type="ORF">L596_014446</name>
</gene>
<proteinExistence type="predicted"/>